<dbReference type="InterPro" id="IPR036937">
    <property type="entry name" value="Adhesion_dom_fimbrial_sf"/>
</dbReference>
<dbReference type="Gene3D" id="2.60.40.1090">
    <property type="entry name" value="Fimbrial-type adhesion domain"/>
    <property type="match status" value="1"/>
</dbReference>
<dbReference type="InterPro" id="IPR000259">
    <property type="entry name" value="Adhesion_dom_fimbrial"/>
</dbReference>
<evidence type="ECO:0000313" key="3">
    <source>
        <dbReference type="Proteomes" id="UP000182902"/>
    </source>
</evidence>
<protein>
    <submittedName>
        <fullName evidence="2">Fimbrial protein</fullName>
    </submittedName>
</protein>
<sequence>MSKGNAMTQSIGPRAILIAGGLLWFVSQSVQAETSLVIRAVIIAPAPCVINNGTTLDVPFGNDLQTSRVDGVNYRRGVPYTVTCDSPFSNALTLELKGTGAGFDSRVLATRKADLGVKLFVNGTDWPLNTAVNFTFPNFPVVQAVPVKREGSKLTGGAFDAAATLVVDYQ</sequence>
<proteinExistence type="predicted"/>
<name>A0A1H3TW55_9PSED</name>
<dbReference type="SUPFAM" id="SSF49401">
    <property type="entry name" value="Bacterial adhesins"/>
    <property type="match status" value="1"/>
</dbReference>
<accession>A0A1H3TW55</accession>
<feature type="domain" description="Fimbrial-type adhesion" evidence="1">
    <location>
        <begin position="43"/>
        <end position="170"/>
    </location>
</feature>
<dbReference type="GO" id="GO:0009289">
    <property type="term" value="C:pilus"/>
    <property type="evidence" value="ECO:0007669"/>
    <property type="project" value="InterPro"/>
</dbReference>
<dbReference type="GO" id="GO:0007155">
    <property type="term" value="P:cell adhesion"/>
    <property type="evidence" value="ECO:0007669"/>
    <property type="project" value="InterPro"/>
</dbReference>
<dbReference type="EMBL" id="FNOX01000012">
    <property type="protein sequence ID" value="SDZ53935.1"/>
    <property type="molecule type" value="Genomic_DNA"/>
</dbReference>
<dbReference type="Pfam" id="PF00419">
    <property type="entry name" value="Fimbrial"/>
    <property type="match status" value="1"/>
</dbReference>
<reference evidence="2 3" key="1">
    <citation type="submission" date="2016-10" db="EMBL/GenBank/DDBJ databases">
        <authorList>
            <person name="de Groot N.N."/>
        </authorList>
    </citation>
    <scope>NUCLEOTIDE SEQUENCE [LARGE SCALE GENOMIC DNA]</scope>
    <source>
        <strain evidence="2 3">ICMP 14252</strain>
    </source>
</reference>
<evidence type="ECO:0000259" key="1">
    <source>
        <dbReference type="Pfam" id="PF00419"/>
    </source>
</evidence>
<dbReference type="Proteomes" id="UP000182902">
    <property type="component" value="Unassembled WGS sequence"/>
</dbReference>
<dbReference type="AlphaFoldDB" id="A0A1H3TW55"/>
<dbReference type="InterPro" id="IPR008966">
    <property type="entry name" value="Adhesion_dom_sf"/>
</dbReference>
<organism evidence="2 3">
    <name type="scientific">Pseudomonas salomonii</name>
    <dbReference type="NCBI Taxonomy" id="191391"/>
    <lineage>
        <taxon>Bacteria</taxon>
        <taxon>Pseudomonadati</taxon>
        <taxon>Pseudomonadota</taxon>
        <taxon>Gammaproteobacteria</taxon>
        <taxon>Pseudomonadales</taxon>
        <taxon>Pseudomonadaceae</taxon>
        <taxon>Pseudomonas</taxon>
    </lineage>
</organism>
<evidence type="ECO:0000313" key="2">
    <source>
        <dbReference type="EMBL" id="SDZ53935.1"/>
    </source>
</evidence>
<gene>
    <name evidence="2" type="ORF">SAMN05216247_11240</name>
</gene>